<dbReference type="CDD" id="cd01583">
    <property type="entry name" value="IPMI"/>
    <property type="match status" value="1"/>
</dbReference>
<evidence type="ECO:0000256" key="13">
    <source>
        <dbReference type="HAMAP-Rule" id="MF_01026"/>
    </source>
</evidence>
<evidence type="ECO:0000256" key="3">
    <source>
        <dbReference type="ARBA" id="ARBA00004729"/>
    </source>
</evidence>
<dbReference type="InterPro" id="IPR015931">
    <property type="entry name" value="Acnase/IPM_dHydase_lsu_aba_1/3"/>
</dbReference>
<dbReference type="EMBL" id="AP014521">
    <property type="protein sequence ID" value="BAP58472.1"/>
    <property type="molecule type" value="Genomic_DNA"/>
</dbReference>
<dbReference type="NCBIfam" id="NF009116">
    <property type="entry name" value="PRK12466.1"/>
    <property type="match status" value="1"/>
</dbReference>
<keyword evidence="9 13" id="KW-0408">Iron</keyword>
<gene>
    <name evidence="13 15" type="primary">leuC</name>
    <name evidence="15" type="ORF">TGUWTKB_2280</name>
</gene>
<proteinExistence type="inferred from homology"/>
<dbReference type="InterPro" id="IPR050067">
    <property type="entry name" value="IPM_dehydratase_rel_enz"/>
</dbReference>
<dbReference type="NCBIfam" id="NF004016">
    <property type="entry name" value="PRK05478.1"/>
    <property type="match status" value="1"/>
</dbReference>
<dbReference type="PRINTS" id="PR00415">
    <property type="entry name" value="ACONITASE"/>
</dbReference>
<dbReference type="GO" id="GO:0003861">
    <property type="term" value="F:3-isopropylmalate dehydratase activity"/>
    <property type="evidence" value="ECO:0007669"/>
    <property type="project" value="UniProtKB-UniRule"/>
</dbReference>
<evidence type="ECO:0000313" key="15">
    <source>
        <dbReference type="EMBL" id="BAP58472.1"/>
    </source>
</evidence>
<dbReference type="HOGENOM" id="CLU_006714_3_4_6"/>
<comment type="catalytic activity">
    <reaction evidence="1 13">
        <text>(2R,3S)-3-isopropylmalate = (2S)-2-isopropylmalate</text>
        <dbReference type="Rhea" id="RHEA:32287"/>
        <dbReference type="ChEBI" id="CHEBI:1178"/>
        <dbReference type="ChEBI" id="CHEBI:35121"/>
        <dbReference type="EC" id="4.2.1.33"/>
    </reaction>
</comment>
<reference evidence="15 16" key="2">
    <citation type="journal article" date="2014" name="Curr. Biol.">
        <title>Symbiont-Supplemented Maternal Investment Underpinning Host's Ecological Adaptation.</title>
        <authorList>
            <person name="Kaiwa N."/>
            <person name="Hosokawa T."/>
            <person name="Nikoh N."/>
            <person name="Tanahashi M."/>
            <person name="Moriyama M."/>
            <person name="Meng X.Y."/>
            <person name="Maeda T."/>
            <person name="Yamaguchi K."/>
            <person name="Shigenobu S."/>
            <person name="Ito M."/>
            <person name="Fukatsu T."/>
        </authorList>
    </citation>
    <scope>NUCLEOTIDE SEQUENCE [LARGE SCALE GENOMIC DNA]</scope>
    <source>
        <strain evidence="15 16">UwTKB</strain>
    </source>
</reference>
<evidence type="ECO:0000256" key="12">
    <source>
        <dbReference type="ARBA" id="ARBA00023304"/>
    </source>
</evidence>
<dbReference type="UniPathway" id="UPA00048">
    <property type="reaction ID" value="UER00071"/>
</dbReference>
<evidence type="ECO:0000256" key="8">
    <source>
        <dbReference type="ARBA" id="ARBA00022723"/>
    </source>
</evidence>
<dbReference type="Pfam" id="PF00330">
    <property type="entry name" value="Aconitase"/>
    <property type="match status" value="1"/>
</dbReference>
<accession>A0A090AQ51</accession>
<evidence type="ECO:0000256" key="1">
    <source>
        <dbReference type="ARBA" id="ARBA00000491"/>
    </source>
</evidence>
<dbReference type="FunFam" id="3.30.499.10:FF:000007">
    <property type="entry name" value="3-isopropylmalate dehydratase large subunit"/>
    <property type="match status" value="1"/>
</dbReference>
<evidence type="ECO:0000256" key="10">
    <source>
        <dbReference type="ARBA" id="ARBA00023014"/>
    </source>
</evidence>
<dbReference type="GO" id="GO:0051539">
    <property type="term" value="F:4 iron, 4 sulfur cluster binding"/>
    <property type="evidence" value="ECO:0007669"/>
    <property type="project" value="UniProtKB-KW"/>
</dbReference>
<comment type="similarity">
    <text evidence="13">Belongs to the aconitase/IPM isomerase family. LeuC type 1 subfamily.</text>
</comment>
<dbReference type="EC" id="4.2.1.33" evidence="13"/>
<dbReference type="GO" id="GO:0009098">
    <property type="term" value="P:L-leucine biosynthetic process"/>
    <property type="evidence" value="ECO:0007669"/>
    <property type="project" value="UniProtKB-UniRule"/>
</dbReference>
<dbReference type="GO" id="GO:0046872">
    <property type="term" value="F:metal ion binding"/>
    <property type="evidence" value="ECO:0007669"/>
    <property type="project" value="UniProtKB-KW"/>
</dbReference>
<feature type="domain" description="Aconitase/3-isopropylmalate dehydratase large subunit alpha/beta/alpha" evidence="14">
    <location>
        <begin position="7"/>
        <end position="457"/>
    </location>
</feature>
<dbReference type="InterPro" id="IPR001030">
    <property type="entry name" value="Acoase/IPM_deHydtase_lsu_aba"/>
</dbReference>
<dbReference type="PANTHER" id="PTHR43822">
    <property type="entry name" value="HOMOACONITASE, MITOCHONDRIAL-RELATED"/>
    <property type="match status" value="1"/>
</dbReference>
<dbReference type="PROSITE" id="PS01244">
    <property type="entry name" value="ACONITASE_2"/>
    <property type="match status" value="1"/>
</dbReference>
<keyword evidence="7 13" id="KW-0028">Amino-acid biosynthesis</keyword>
<comment type="function">
    <text evidence="2 13">Catalyzes the isomerization between 2-isopropylmalate and 3-isopropylmalate, via the formation of 2-isopropylmaleate.</text>
</comment>
<dbReference type="InterPro" id="IPR018136">
    <property type="entry name" value="Aconitase_4Fe-4S_BS"/>
</dbReference>
<name>A0A090AQ51_9ENTR</name>
<keyword evidence="12 13" id="KW-0100">Branched-chain amino acid biosynthesis</keyword>
<dbReference type="KEGG" id="sbw:TGUWTKB_2280"/>
<keyword evidence="10 13" id="KW-0411">Iron-sulfur</keyword>
<evidence type="ECO:0000256" key="2">
    <source>
        <dbReference type="ARBA" id="ARBA00002695"/>
    </source>
</evidence>
<dbReference type="STRING" id="1410383.TGUWTKB_2280"/>
<evidence type="ECO:0000256" key="11">
    <source>
        <dbReference type="ARBA" id="ARBA00023239"/>
    </source>
</evidence>
<dbReference type="SUPFAM" id="SSF53732">
    <property type="entry name" value="Aconitase iron-sulfur domain"/>
    <property type="match status" value="1"/>
</dbReference>
<evidence type="ECO:0000259" key="14">
    <source>
        <dbReference type="Pfam" id="PF00330"/>
    </source>
</evidence>
<keyword evidence="8 13" id="KW-0479">Metal-binding</keyword>
<evidence type="ECO:0000256" key="5">
    <source>
        <dbReference type="ARBA" id="ARBA00022430"/>
    </source>
</evidence>
<dbReference type="HAMAP" id="MF_01026">
    <property type="entry name" value="LeuC_type1"/>
    <property type="match status" value="1"/>
</dbReference>
<evidence type="ECO:0000256" key="7">
    <source>
        <dbReference type="ARBA" id="ARBA00022605"/>
    </source>
</evidence>
<organism evidence="15 16">
    <name type="scientific">Candidatus Tachikawaea gelatinosa</name>
    <dbReference type="NCBI Taxonomy" id="1410383"/>
    <lineage>
        <taxon>Bacteria</taxon>
        <taxon>Pseudomonadati</taxon>
        <taxon>Pseudomonadota</taxon>
        <taxon>Gammaproteobacteria</taxon>
        <taxon>Enterobacterales</taxon>
        <taxon>Enterobacteriaceae</taxon>
        <taxon>Candidatus Tachikawaea</taxon>
    </lineage>
</organism>
<comment type="cofactor">
    <cofactor evidence="13">
        <name>[4Fe-4S] cluster</name>
        <dbReference type="ChEBI" id="CHEBI:49883"/>
    </cofactor>
    <text evidence="13">Binds 1 [4Fe-4S] cluster per subunit.</text>
</comment>
<feature type="binding site" evidence="13">
    <location>
        <position position="410"/>
    </location>
    <ligand>
        <name>[4Fe-4S] cluster</name>
        <dbReference type="ChEBI" id="CHEBI:49883"/>
    </ligand>
</feature>
<evidence type="ECO:0000256" key="9">
    <source>
        <dbReference type="ARBA" id="ARBA00023004"/>
    </source>
</evidence>
<comment type="subunit">
    <text evidence="4 13">Heterodimer of LeuC and LeuD.</text>
</comment>
<comment type="pathway">
    <text evidence="3 13">Amino-acid biosynthesis; L-leucine biosynthesis; L-leucine from 3-methyl-2-oxobutanoate: step 2/4.</text>
</comment>
<evidence type="ECO:0000256" key="6">
    <source>
        <dbReference type="ARBA" id="ARBA00022485"/>
    </source>
</evidence>
<dbReference type="PROSITE" id="PS00450">
    <property type="entry name" value="ACONITASE_1"/>
    <property type="match status" value="1"/>
</dbReference>
<dbReference type="InterPro" id="IPR033941">
    <property type="entry name" value="IPMI_cat"/>
</dbReference>
<dbReference type="InterPro" id="IPR004430">
    <property type="entry name" value="3-IsopropMal_deHydase_lsu"/>
</dbReference>
<feature type="binding site" evidence="13">
    <location>
        <position position="407"/>
    </location>
    <ligand>
        <name>[4Fe-4S] cluster</name>
        <dbReference type="ChEBI" id="CHEBI:49883"/>
    </ligand>
</feature>
<dbReference type="InterPro" id="IPR036008">
    <property type="entry name" value="Aconitase_4Fe-4S_dom"/>
</dbReference>
<protein>
    <recommendedName>
        <fullName evidence="13">3-isopropylmalate dehydratase large subunit</fullName>
        <ecNumber evidence="13">4.2.1.33</ecNumber>
    </recommendedName>
    <alternativeName>
        <fullName evidence="13">Alpha-IPM isomerase</fullName>
        <shortName evidence="13">IPMI</shortName>
    </alternativeName>
    <alternativeName>
        <fullName evidence="13">Isopropylmalate isomerase</fullName>
    </alternativeName>
</protein>
<feature type="binding site" evidence="13">
    <location>
        <position position="347"/>
    </location>
    <ligand>
        <name>[4Fe-4S] cluster</name>
        <dbReference type="ChEBI" id="CHEBI:49883"/>
    </ligand>
</feature>
<dbReference type="AlphaFoldDB" id="A0A090AQ51"/>
<keyword evidence="5 13" id="KW-0432">Leucine biosynthesis</keyword>
<dbReference type="PANTHER" id="PTHR43822:SF9">
    <property type="entry name" value="3-ISOPROPYLMALATE DEHYDRATASE"/>
    <property type="match status" value="1"/>
</dbReference>
<dbReference type="RefSeq" id="WP_041062713.1">
    <property type="nucleotide sequence ID" value="NZ_AP014521.1"/>
</dbReference>
<dbReference type="Proteomes" id="UP000031627">
    <property type="component" value="Chromosome"/>
</dbReference>
<dbReference type="NCBIfam" id="TIGR00170">
    <property type="entry name" value="leuC"/>
    <property type="match status" value="1"/>
</dbReference>
<evidence type="ECO:0000313" key="16">
    <source>
        <dbReference type="Proteomes" id="UP000031627"/>
    </source>
</evidence>
<reference evidence="16" key="1">
    <citation type="submission" date="2013-11" db="EMBL/GenBank/DDBJ databases">
        <title>Symbiont-containing voluminous jelly as an extraordinary maternal gift for overwintering insect nymphs.</title>
        <authorList>
            <person name="Kaiwa N."/>
            <person name="Hosokawa T."/>
            <person name="Nikoh N."/>
            <person name="Meng X.Y."/>
            <person name="Tanahashi M."/>
            <person name="Moriyama M."/>
            <person name="Maeda T."/>
            <person name="Yamaguchi K."/>
            <person name="Shigenobu S."/>
            <person name="Ito M."/>
            <person name="Fukatsu T."/>
        </authorList>
    </citation>
    <scope>NUCLEOTIDE SEQUENCE [LARGE SCALE GENOMIC DNA]</scope>
    <source>
        <strain evidence="16">UwTKB</strain>
    </source>
</reference>
<evidence type="ECO:0000256" key="4">
    <source>
        <dbReference type="ARBA" id="ARBA00011271"/>
    </source>
</evidence>
<sequence length="467" mass="52370">MAKNLYQKIFDNHIVHEKFKKTPLIYIDFHLIHEVTSPQAFENLLKKNRTVRCPLKTFATMDHNVSTLKKDINDSGKTACLQMETLIKNCRRFNIKLYDIHHPFQGIIHVVAPEQGMILPGMTVVCGDSHTSTHGAFGTLSFGIGTSEVEHVLATQTLKQKRLKTIQICIEGEKKKYITAKDIALFLIGKYGSSFGNGCVIEYCGSVTEKLSMEERMTLCNMSIEMGAKSGLIAPDEVTFSYLKNKIFFKNNDGWINLINFWKTLKSDVNAKFDKKVTINITDIAPQVTWGTNPDQVIGINQLIPNSSYFQDNNKRNAAKKALIYMGLNSDVCLTDIYVDKVFIGSCTNARIEDLRIAASIIKGKKIAKNITAIVVPGSSLVKKQAEYEGLHEIFIQAGFEWRFSGCSMCLGMNKDRLKSKERCASTSNRNFEGRQGREGRTHLLSPAMAAAVAIKGRFFDIRKLGI</sequence>
<keyword evidence="6 13" id="KW-0004">4Fe-4S</keyword>
<dbReference type="Gene3D" id="3.30.499.10">
    <property type="entry name" value="Aconitase, domain 3"/>
    <property type="match status" value="2"/>
</dbReference>
<keyword evidence="16" id="KW-1185">Reference proteome</keyword>
<keyword evidence="11 13" id="KW-0456">Lyase</keyword>
<dbReference type="OrthoDB" id="9802769at2"/>